<feature type="binding site" evidence="5">
    <location>
        <position position="394"/>
    </location>
    <ligand>
        <name>ATP</name>
        <dbReference type="ChEBI" id="CHEBI:30616"/>
    </ligand>
</feature>
<evidence type="ECO:0000313" key="8">
    <source>
        <dbReference type="EMBL" id="PZR06956.1"/>
    </source>
</evidence>
<dbReference type="InterPro" id="IPR008266">
    <property type="entry name" value="Tyr_kinase_AS"/>
</dbReference>
<dbReference type="GO" id="GO:0005524">
    <property type="term" value="F:ATP binding"/>
    <property type="evidence" value="ECO:0007669"/>
    <property type="project" value="UniProtKB-UniRule"/>
</dbReference>
<dbReference type="PROSITE" id="PS50011">
    <property type="entry name" value="PROTEIN_KINASE_DOM"/>
    <property type="match status" value="1"/>
</dbReference>
<evidence type="ECO:0000256" key="5">
    <source>
        <dbReference type="PROSITE-ProRule" id="PRU10141"/>
    </source>
</evidence>
<evidence type="ECO:0000313" key="9">
    <source>
        <dbReference type="Proteomes" id="UP000249061"/>
    </source>
</evidence>
<feature type="transmembrane region" description="Helical" evidence="6">
    <location>
        <begin position="277"/>
        <end position="298"/>
    </location>
</feature>
<keyword evidence="6" id="KW-0812">Transmembrane</keyword>
<sequence length="670" mass="71317">MSTRVRTWPPMSVTVRRLIGVLVAMFALGVGAVLFSSHRKQQLDTAHARLQNAVDAELPRVTENLEELGAELARRAAQGANLDAIGALLMEVTTQSDVNALSNTLAHFEQEPWFTPYARVGPHAFFMGSVPLFSTEPRLVPLFTPLAEHASGASVASAVVALEGDLWLLGAGRSVRTNPQQQPAVLALAQKLTAAQLEPIANKLGVAVLLVPNGKPADAIGAGPTAQLEALRQRVGSKAAPAVPCCARSDLKAGVELYVHRHGTAELRAAQAEISSAAFPIFAVAGLLAFAGVLLAFLPRRAAASDELLRETAAQLKQSQEQLQRLSQRLQVEPAVPPSDTTRFGVDDALGSTQASAQLSRYETVAPLGEGGMAKVSVAVVRGAEGFRRLFVLKRLRAELAGNAEVVSQFIDEARLGASMVHSNIVPVFDFGRDAEGYYLAQEYILGRDVDALIEASKQQRGRPLETELVMTIALETAKALAYAHSRTNDAGQRVGLVHRDVSPNNLMVTARGEVKLLDFGIVKSDDRSSRTQAGVVKGNLFFMSPEQARALPVDLRSDLFSLGMVLVSALTGEPLYSGNDMYELITRAGAGPTAADLQRVTAQCGVLAPVILKALSVDPAGRYPDAEAFAQALLATGARVATASELQALMETLFGAQLAQDRQRFAVPA</sequence>
<dbReference type="InterPro" id="IPR017441">
    <property type="entry name" value="Protein_kinase_ATP_BS"/>
</dbReference>
<comment type="caution">
    <text evidence="8">The sequence shown here is derived from an EMBL/GenBank/DDBJ whole genome shotgun (WGS) entry which is preliminary data.</text>
</comment>
<dbReference type="PANTHER" id="PTHR43289:SF6">
    <property type="entry name" value="SERINE_THREONINE-PROTEIN KINASE NEKL-3"/>
    <property type="match status" value="1"/>
</dbReference>
<accession>A0A2W5T484</accession>
<dbReference type="EMBL" id="QFQP01000035">
    <property type="protein sequence ID" value="PZR06956.1"/>
    <property type="molecule type" value="Genomic_DNA"/>
</dbReference>
<dbReference type="GO" id="GO:0004674">
    <property type="term" value="F:protein serine/threonine kinase activity"/>
    <property type="evidence" value="ECO:0007669"/>
    <property type="project" value="TreeGrafter"/>
</dbReference>
<keyword evidence="6" id="KW-1133">Transmembrane helix</keyword>
<name>A0A2W5T484_9BACT</name>
<reference evidence="8 9" key="1">
    <citation type="submission" date="2017-08" db="EMBL/GenBank/DDBJ databases">
        <title>Infants hospitalized years apart are colonized by the same room-sourced microbial strains.</title>
        <authorList>
            <person name="Brooks B."/>
            <person name="Olm M.R."/>
            <person name="Firek B.A."/>
            <person name="Baker R."/>
            <person name="Thomas B.C."/>
            <person name="Morowitz M.J."/>
            <person name="Banfield J.F."/>
        </authorList>
    </citation>
    <scope>NUCLEOTIDE SEQUENCE [LARGE SCALE GENOMIC DNA]</scope>
    <source>
        <strain evidence="8">S2_003_000_R2_14</strain>
    </source>
</reference>
<keyword evidence="4 5" id="KW-0067">ATP-binding</keyword>
<proteinExistence type="predicted"/>
<organism evidence="8 9">
    <name type="scientific">Archangium gephyra</name>
    <dbReference type="NCBI Taxonomy" id="48"/>
    <lineage>
        <taxon>Bacteria</taxon>
        <taxon>Pseudomonadati</taxon>
        <taxon>Myxococcota</taxon>
        <taxon>Myxococcia</taxon>
        <taxon>Myxococcales</taxon>
        <taxon>Cystobacterineae</taxon>
        <taxon>Archangiaceae</taxon>
        <taxon>Archangium</taxon>
    </lineage>
</organism>
<evidence type="ECO:0000256" key="3">
    <source>
        <dbReference type="ARBA" id="ARBA00022777"/>
    </source>
</evidence>
<gene>
    <name evidence="8" type="ORF">DI536_29240</name>
</gene>
<evidence type="ECO:0000256" key="6">
    <source>
        <dbReference type="SAM" id="Phobius"/>
    </source>
</evidence>
<keyword evidence="2 5" id="KW-0547">Nucleotide-binding</keyword>
<evidence type="ECO:0000256" key="4">
    <source>
        <dbReference type="ARBA" id="ARBA00022840"/>
    </source>
</evidence>
<feature type="domain" description="Protein kinase" evidence="7">
    <location>
        <begin position="362"/>
        <end position="635"/>
    </location>
</feature>
<dbReference type="AlphaFoldDB" id="A0A2W5T484"/>
<dbReference type="Pfam" id="PF00069">
    <property type="entry name" value="Pkinase"/>
    <property type="match status" value="1"/>
</dbReference>
<dbReference type="InterPro" id="IPR011009">
    <property type="entry name" value="Kinase-like_dom_sf"/>
</dbReference>
<keyword evidence="1" id="KW-0808">Transferase</keyword>
<keyword evidence="3" id="KW-0418">Kinase</keyword>
<dbReference type="Gene3D" id="3.30.200.20">
    <property type="entry name" value="Phosphorylase Kinase, domain 1"/>
    <property type="match status" value="1"/>
</dbReference>
<keyword evidence="6" id="KW-0472">Membrane</keyword>
<dbReference type="PROSITE" id="PS00107">
    <property type="entry name" value="PROTEIN_KINASE_ATP"/>
    <property type="match status" value="1"/>
</dbReference>
<dbReference type="Gene3D" id="1.10.510.10">
    <property type="entry name" value="Transferase(Phosphotransferase) domain 1"/>
    <property type="match status" value="1"/>
</dbReference>
<dbReference type="PANTHER" id="PTHR43289">
    <property type="entry name" value="MITOGEN-ACTIVATED PROTEIN KINASE KINASE KINASE 20-RELATED"/>
    <property type="match status" value="1"/>
</dbReference>
<evidence type="ECO:0000259" key="7">
    <source>
        <dbReference type="PROSITE" id="PS50011"/>
    </source>
</evidence>
<dbReference type="Proteomes" id="UP000249061">
    <property type="component" value="Unassembled WGS sequence"/>
</dbReference>
<evidence type="ECO:0000256" key="1">
    <source>
        <dbReference type="ARBA" id="ARBA00022679"/>
    </source>
</evidence>
<dbReference type="SUPFAM" id="SSF56112">
    <property type="entry name" value="Protein kinase-like (PK-like)"/>
    <property type="match status" value="1"/>
</dbReference>
<protein>
    <recommendedName>
        <fullName evidence="7">Protein kinase domain-containing protein</fullName>
    </recommendedName>
</protein>
<dbReference type="PROSITE" id="PS00109">
    <property type="entry name" value="PROTEIN_KINASE_TYR"/>
    <property type="match status" value="1"/>
</dbReference>
<dbReference type="CDD" id="cd14014">
    <property type="entry name" value="STKc_PknB_like"/>
    <property type="match status" value="1"/>
</dbReference>
<evidence type="ECO:0000256" key="2">
    <source>
        <dbReference type="ARBA" id="ARBA00022741"/>
    </source>
</evidence>
<dbReference type="InterPro" id="IPR000719">
    <property type="entry name" value="Prot_kinase_dom"/>
</dbReference>